<dbReference type="InterPro" id="IPR036661">
    <property type="entry name" value="Luciferase-like_sf"/>
</dbReference>
<feature type="compositionally biased region" description="Basic and acidic residues" evidence="1">
    <location>
        <begin position="290"/>
        <end position="301"/>
    </location>
</feature>
<feature type="compositionally biased region" description="Low complexity" evidence="1">
    <location>
        <begin position="376"/>
        <end position="386"/>
    </location>
</feature>
<dbReference type="GO" id="GO:0016705">
    <property type="term" value="F:oxidoreductase activity, acting on paired donors, with incorporation or reduction of molecular oxygen"/>
    <property type="evidence" value="ECO:0007669"/>
    <property type="project" value="InterPro"/>
</dbReference>
<dbReference type="EMBL" id="BJHW01000001">
    <property type="protein sequence ID" value="GDY54905.1"/>
    <property type="molecule type" value="Genomic_DNA"/>
</dbReference>
<dbReference type="GO" id="GO:0005829">
    <property type="term" value="C:cytosol"/>
    <property type="evidence" value="ECO:0007669"/>
    <property type="project" value="TreeGrafter"/>
</dbReference>
<dbReference type="InterPro" id="IPR050766">
    <property type="entry name" value="Bact_Lucif_Oxidored"/>
</dbReference>
<organism evidence="3 4">
    <name type="scientific">Streptomyces violaceusniger</name>
    <dbReference type="NCBI Taxonomy" id="68280"/>
    <lineage>
        <taxon>Bacteria</taxon>
        <taxon>Bacillati</taxon>
        <taxon>Actinomycetota</taxon>
        <taxon>Actinomycetes</taxon>
        <taxon>Kitasatosporales</taxon>
        <taxon>Streptomycetaceae</taxon>
        <taxon>Streptomyces</taxon>
        <taxon>Streptomyces violaceusniger group</taxon>
    </lineage>
</organism>
<dbReference type="Gene3D" id="3.20.20.30">
    <property type="entry name" value="Luciferase-like domain"/>
    <property type="match status" value="1"/>
</dbReference>
<evidence type="ECO:0000313" key="4">
    <source>
        <dbReference type="Proteomes" id="UP000301309"/>
    </source>
</evidence>
<name>A0A4D4L159_STRVO</name>
<dbReference type="Pfam" id="PF00296">
    <property type="entry name" value="Bac_luciferase"/>
    <property type="match status" value="1"/>
</dbReference>
<feature type="compositionally biased region" description="Pro residues" evidence="1">
    <location>
        <begin position="366"/>
        <end position="375"/>
    </location>
</feature>
<dbReference type="SUPFAM" id="SSF51679">
    <property type="entry name" value="Bacterial luciferase-like"/>
    <property type="match status" value="1"/>
</dbReference>
<keyword evidence="4" id="KW-1185">Reference proteome</keyword>
<sequence length="386" mass="40767">MTSRPALGKIGIWTAALKTDFAPSEQVSEAAAELDELGYGAIWLGGNPSPDQAGVLLDATSRITVATGILSIWDHEAAYVAERHTALNAAHDGRFLLGLGVSHSALAGERYQRPYTAMKEYLTALDSAPAPVPAAQRVLAALGPKMLELSRDRAAGAHPYLVTPEHTAKARDVLGKEAVLAPELKVVLDTDPERARATAREYLGRYLALPNYTNNFRRLGFEDADFADGGSDRLLSAMYALGDAETIRARVDEFLAAGADHLAIQVVSGDPLTVLPARSGARWPRHCRWTRADPSNHRDHSPGAGAGAGQASIPERPQRVISRTAAPRSRNTPRAATPRPARPASARPAHAGIRTGCWGSRSRTAPGPPGPPAAPAPTAGTASGAR</sequence>
<comment type="caution">
    <text evidence="3">The sequence shown here is derived from an EMBL/GenBank/DDBJ whole genome shotgun (WGS) entry which is preliminary data.</text>
</comment>
<dbReference type="PANTHER" id="PTHR30137:SF18">
    <property type="entry name" value="CONSERVED PROTEIN"/>
    <property type="match status" value="1"/>
</dbReference>
<feature type="region of interest" description="Disordered" evidence="1">
    <location>
        <begin position="289"/>
        <end position="386"/>
    </location>
</feature>
<feature type="domain" description="Luciferase-like" evidence="2">
    <location>
        <begin position="25"/>
        <end position="125"/>
    </location>
</feature>
<dbReference type="NCBIfam" id="TIGR03620">
    <property type="entry name" value="F420_MSMEG_4141"/>
    <property type="match status" value="1"/>
</dbReference>
<proteinExistence type="predicted"/>
<evidence type="ECO:0000259" key="2">
    <source>
        <dbReference type="Pfam" id="PF00296"/>
    </source>
</evidence>
<dbReference type="InterPro" id="IPR019922">
    <property type="entry name" value="Lucif-like_OxRdatse_MSMEG_4141"/>
</dbReference>
<evidence type="ECO:0000256" key="1">
    <source>
        <dbReference type="SAM" id="MobiDB-lite"/>
    </source>
</evidence>
<evidence type="ECO:0000313" key="3">
    <source>
        <dbReference type="EMBL" id="GDY54905.1"/>
    </source>
</evidence>
<gene>
    <name evidence="3" type="ORF">SVIO_055280</name>
</gene>
<reference evidence="3 4" key="1">
    <citation type="journal article" date="2020" name="Int. J. Syst. Evol. Microbiol.">
        <title>Reclassification of Streptomyces castelarensis and Streptomyces sporoclivatus as later heterotypic synonyms of Streptomyces antimycoticus.</title>
        <authorList>
            <person name="Komaki H."/>
            <person name="Tamura T."/>
        </authorList>
    </citation>
    <scope>NUCLEOTIDE SEQUENCE [LARGE SCALE GENOMIC DNA]</scope>
    <source>
        <strain evidence="3 4">NBRC 13459</strain>
    </source>
</reference>
<dbReference type="Proteomes" id="UP000301309">
    <property type="component" value="Unassembled WGS sequence"/>
</dbReference>
<dbReference type="PANTHER" id="PTHR30137">
    <property type="entry name" value="LUCIFERASE-LIKE MONOOXYGENASE"/>
    <property type="match status" value="1"/>
</dbReference>
<protein>
    <recommendedName>
        <fullName evidence="2">Luciferase-like domain-containing protein</fullName>
    </recommendedName>
</protein>
<dbReference type="InterPro" id="IPR011251">
    <property type="entry name" value="Luciferase-like_dom"/>
</dbReference>
<feature type="compositionally biased region" description="Low complexity" evidence="1">
    <location>
        <begin position="323"/>
        <end position="349"/>
    </location>
</feature>
<accession>A0A4D4L159</accession>
<dbReference type="AlphaFoldDB" id="A0A4D4L159"/>